<dbReference type="EMBL" id="JACCFW010000001">
    <property type="protein sequence ID" value="NYJ73460.1"/>
    <property type="molecule type" value="Genomic_DNA"/>
</dbReference>
<evidence type="ECO:0000259" key="5">
    <source>
        <dbReference type="Pfam" id="PF00135"/>
    </source>
</evidence>
<reference evidence="6 7" key="1">
    <citation type="submission" date="2020-07" db="EMBL/GenBank/DDBJ databases">
        <title>Sequencing the genomes of 1000 actinobacteria strains.</title>
        <authorList>
            <person name="Klenk H.-P."/>
        </authorList>
    </citation>
    <scope>NUCLEOTIDE SEQUENCE [LARGE SCALE GENOMIC DNA]</scope>
    <source>
        <strain evidence="6 7">DSM 29531</strain>
    </source>
</reference>
<dbReference type="Gene3D" id="3.40.50.1820">
    <property type="entry name" value="alpha/beta hydrolase"/>
    <property type="match status" value="1"/>
</dbReference>
<dbReference type="InterPro" id="IPR029058">
    <property type="entry name" value="AB_hydrolase_fold"/>
</dbReference>
<name>A0A853DFL5_9MICO</name>
<proteinExistence type="inferred from homology"/>
<feature type="domain" description="Carboxylesterase type B" evidence="5">
    <location>
        <begin position="49"/>
        <end position="532"/>
    </location>
</feature>
<comment type="caution">
    <text evidence="6">The sequence shown here is derived from an EMBL/GenBank/DDBJ whole genome shotgun (WGS) entry which is preliminary data.</text>
</comment>
<evidence type="ECO:0000313" key="6">
    <source>
        <dbReference type="EMBL" id="NYJ73460.1"/>
    </source>
</evidence>
<evidence type="ECO:0000256" key="2">
    <source>
        <dbReference type="ARBA" id="ARBA00022801"/>
    </source>
</evidence>
<feature type="signal peptide" evidence="3">
    <location>
        <begin position="1"/>
        <end position="38"/>
    </location>
</feature>
<protein>
    <recommendedName>
        <fullName evidence="3">Carboxylic ester hydrolase</fullName>
        <ecNumber evidence="3">3.1.1.-</ecNumber>
    </recommendedName>
</protein>
<feature type="chain" id="PRO_5033110968" description="Carboxylic ester hydrolase" evidence="3">
    <location>
        <begin position="39"/>
        <end position="556"/>
    </location>
</feature>
<dbReference type="PROSITE" id="PS00122">
    <property type="entry name" value="CARBOXYLESTERASE_B_1"/>
    <property type="match status" value="1"/>
</dbReference>
<dbReference type="GO" id="GO:0016787">
    <property type="term" value="F:hydrolase activity"/>
    <property type="evidence" value="ECO:0007669"/>
    <property type="project" value="UniProtKB-KW"/>
</dbReference>
<dbReference type="InterPro" id="IPR002018">
    <property type="entry name" value="CarbesteraseB"/>
</dbReference>
<dbReference type="InterPro" id="IPR019826">
    <property type="entry name" value="Carboxylesterase_B_AS"/>
</dbReference>
<accession>A0A853DFL5</accession>
<sequence>MNTPARSVHAALAGTAAIAAAVALTAAAPGSLTPAATAATSSPACSSGTLVHTTKGAVCGTTADGVTTYEGIPYAAAPVGNLRWKAPVPHKAWTTTIRSTTPVQECPSPGFPPGSPPTTNTTEDCLNVKVQIPAGAKPGERLPVMYEIHGGGFLGEARTDDGSNLVRTGKVVYVFVNYRLGILGFLADKALGAHSGDYGIQDQQAGLRWVKQNISRFGGDPGNVTVFGESAGGASTCDQVASPTAKGLFQHAISVSGYYNYQNNIVWSKADCKSTYYTEAQAQRTGAQYAKKVGCGDVADVAACLRKVPVDKLVSAGGQFVEPTAGGTIGPIVNGTTLTMSPAKAFATGHVNKVDLITDIGRDEFNGGVYTNTPGLHPVVAETPAQYRLLVREQFGGLAATVERLYPLIRYTSPFVAYRTIMADSASVCPMLQSDAKVSRYIPTYADIDDDADNPAGEGLTEILGAQHSETNGLVHFATSKLDPNQKALQTQLLLEWTYFAHTGNPMADYTPAWPLYRTYSKPVMELRPAGSSSVSPAASIASLHQCGFWDRVTHY</sequence>
<organism evidence="6 7">
    <name type="scientific">Allobranchiibius huperziae</name>
    <dbReference type="NCBI Taxonomy" id="1874116"/>
    <lineage>
        <taxon>Bacteria</taxon>
        <taxon>Bacillati</taxon>
        <taxon>Actinomycetota</taxon>
        <taxon>Actinomycetes</taxon>
        <taxon>Micrococcales</taxon>
        <taxon>Dermacoccaceae</taxon>
        <taxon>Allobranchiibius</taxon>
    </lineage>
</organism>
<dbReference type="InterPro" id="IPR050309">
    <property type="entry name" value="Type-B_Carboxylest/Lipase"/>
</dbReference>
<dbReference type="Pfam" id="PF00135">
    <property type="entry name" value="COesterase"/>
    <property type="match status" value="1"/>
</dbReference>
<dbReference type="SUPFAM" id="SSF53474">
    <property type="entry name" value="alpha/beta-Hydrolases"/>
    <property type="match status" value="1"/>
</dbReference>
<feature type="region of interest" description="Disordered" evidence="4">
    <location>
        <begin position="101"/>
        <end position="121"/>
    </location>
</feature>
<keyword evidence="2 3" id="KW-0378">Hydrolase</keyword>
<comment type="similarity">
    <text evidence="1 3">Belongs to the type-B carboxylesterase/lipase family.</text>
</comment>
<dbReference type="Proteomes" id="UP000571817">
    <property type="component" value="Unassembled WGS sequence"/>
</dbReference>
<keyword evidence="7" id="KW-1185">Reference proteome</keyword>
<dbReference type="AlphaFoldDB" id="A0A853DFL5"/>
<dbReference type="PANTHER" id="PTHR11559">
    <property type="entry name" value="CARBOXYLESTERASE"/>
    <property type="match status" value="1"/>
</dbReference>
<dbReference type="EC" id="3.1.1.-" evidence="3"/>
<evidence type="ECO:0000256" key="3">
    <source>
        <dbReference type="RuleBase" id="RU361235"/>
    </source>
</evidence>
<dbReference type="RefSeq" id="WP_179478738.1">
    <property type="nucleotide sequence ID" value="NZ_JACCFW010000001.1"/>
</dbReference>
<evidence type="ECO:0000256" key="4">
    <source>
        <dbReference type="SAM" id="MobiDB-lite"/>
    </source>
</evidence>
<evidence type="ECO:0000256" key="1">
    <source>
        <dbReference type="ARBA" id="ARBA00005964"/>
    </source>
</evidence>
<gene>
    <name evidence="6" type="ORF">HNR15_000423</name>
</gene>
<evidence type="ECO:0000313" key="7">
    <source>
        <dbReference type="Proteomes" id="UP000571817"/>
    </source>
</evidence>
<keyword evidence="3" id="KW-0732">Signal</keyword>